<accession>A0A3P6BN37</accession>
<reference evidence="4" key="1">
    <citation type="submission" date="2018-11" db="EMBL/GenBank/DDBJ databases">
        <authorList>
            <consortium name="Genoscope - CEA"/>
            <person name="William W."/>
        </authorList>
    </citation>
    <scope>NUCLEOTIDE SEQUENCE</scope>
</reference>
<evidence type="ECO:0000256" key="1">
    <source>
        <dbReference type="SAM" id="MobiDB-lite"/>
    </source>
</evidence>
<keyword evidence="2" id="KW-0732">Signal</keyword>
<feature type="region of interest" description="Disordered" evidence="1">
    <location>
        <begin position="20"/>
        <end position="62"/>
    </location>
</feature>
<dbReference type="Gramene" id="A07p13480.2_BraZ1">
    <property type="protein sequence ID" value="A07p13480.2_BraZ1.CDS"/>
    <property type="gene ID" value="A07g13480.2_BraZ1"/>
</dbReference>
<protein>
    <recommendedName>
        <fullName evidence="5">Secreted protein</fullName>
    </recommendedName>
</protein>
<evidence type="ECO:0000313" key="3">
    <source>
        <dbReference type="EMBL" id="CAG7901704.1"/>
    </source>
</evidence>
<feature type="chain" id="PRO_5039861654" description="Secreted protein" evidence="2">
    <location>
        <begin position="25"/>
        <end position="91"/>
    </location>
</feature>
<evidence type="ECO:0000256" key="2">
    <source>
        <dbReference type="SAM" id="SignalP"/>
    </source>
</evidence>
<dbReference type="EMBL" id="LS974623">
    <property type="protein sequence ID" value="CAG7901704.1"/>
    <property type="molecule type" value="Genomic_DNA"/>
</dbReference>
<proteinExistence type="predicted"/>
<feature type="signal peptide" evidence="2">
    <location>
        <begin position="1"/>
        <end position="24"/>
    </location>
</feature>
<dbReference type="Proteomes" id="UP000694005">
    <property type="component" value="Chromosome A07"/>
</dbReference>
<dbReference type="EMBL" id="LR031574">
    <property type="protein sequence ID" value="VDC97288.1"/>
    <property type="molecule type" value="Genomic_DNA"/>
</dbReference>
<evidence type="ECO:0008006" key="5">
    <source>
        <dbReference type="Google" id="ProtNLM"/>
    </source>
</evidence>
<organism evidence="4">
    <name type="scientific">Brassica campestris</name>
    <name type="common">Field mustard</name>
    <dbReference type="NCBI Taxonomy" id="3711"/>
    <lineage>
        <taxon>Eukaryota</taxon>
        <taxon>Viridiplantae</taxon>
        <taxon>Streptophyta</taxon>
        <taxon>Embryophyta</taxon>
        <taxon>Tracheophyta</taxon>
        <taxon>Spermatophyta</taxon>
        <taxon>Magnoliopsida</taxon>
        <taxon>eudicotyledons</taxon>
        <taxon>Gunneridae</taxon>
        <taxon>Pentapetalae</taxon>
        <taxon>rosids</taxon>
        <taxon>malvids</taxon>
        <taxon>Brassicales</taxon>
        <taxon>Brassicaceae</taxon>
        <taxon>Brassiceae</taxon>
        <taxon>Brassica</taxon>
    </lineage>
</organism>
<evidence type="ECO:0000313" key="4">
    <source>
        <dbReference type="EMBL" id="VDC97288.1"/>
    </source>
</evidence>
<name>A0A3P6BN37_BRACM</name>
<sequence>MYLRDVVGVISCLLLPSILSGADSRSPCHSSPETAARFSPLEDEDRKGERKKKGRFNGKGITELEKRRRRFHGGGGFKAAKIAAPYVMTRV</sequence>
<gene>
    <name evidence="4" type="ORF">BRAA07T28948Z</name>
    <name evidence="3" type="ORF">BRAPAZ1V2_A07P13480.2</name>
</gene>
<dbReference type="AlphaFoldDB" id="A0A3P6BN37"/>